<dbReference type="Proteomes" id="UP000578077">
    <property type="component" value="Unassembled WGS sequence"/>
</dbReference>
<reference evidence="1 2" key="1">
    <citation type="submission" date="2020-08" db="EMBL/GenBank/DDBJ databases">
        <title>Sequencing the genomes of 1000 actinobacteria strains.</title>
        <authorList>
            <person name="Klenk H.-P."/>
        </authorList>
    </citation>
    <scope>NUCLEOTIDE SEQUENCE [LARGE SCALE GENOMIC DNA]</scope>
    <source>
        <strain evidence="1 2">DSM 44593</strain>
    </source>
</reference>
<proteinExistence type="predicted"/>
<dbReference type="EMBL" id="JACHLY010000001">
    <property type="protein sequence ID" value="MBB5999871.1"/>
    <property type="molecule type" value="Genomic_DNA"/>
</dbReference>
<gene>
    <name evidence="1" type="ORF">HNR25_003622</name>
</gene>
<evidence type="ECO:0000313" key="2">
    <source>
        <dbReference type="Proteomes" id="UP000578077"/>
    </source>
</evidence>
<keyword evidence="2" id="KW-1185">Reference proteome</keyword>
<comment type="caution">
    <text evidence="1">The sequence shown here is derived from an EMBL/GenBank/DDBJ whole genome shotgun (WGS) entry which is preliminary data.</text>
</comment>
<name>A0A841EKC8_9ACTN</name>
<evidence type="ECO:0000313" key="1">
    <source>
        <dbReference type="EMBL" id="MBB5999871.1"/>
    </source>
</evidence>
<accession>A0A841EKC8</accession>
<sequence length="43" mass="4756">MISQRPPEVADRAVAVQLNGRPRKTLGWDTPAERLAKLLEASN</sequence>
<dbReference type="RefSeq" id="WP_281387578.1">
    <property type="nucleotide sequence ID" value="NZ_JACHLY010000001.1"/>
</dbReference>
<protein>
    <submittedName>
        <fullName evidence="1">IS30 family transposase</fullName>
    </submittedName>
</protein>
<dbReference type="AlphaFoldDB" id="A0A841EKC8"/>
<organism evidence="1 2">
    <name type="scientific">Streptomonospora salina</name>
    <dbReference type="NCBI Taxonomy" id="104205"/>
    <lineage>
        <taxon>Bacteria</taxon>
        <taxon>Bacillati</taxon>
        <taxon>Actinomycetota</taxon>
        <taxon>Actinomycetes</taxon>
        <taxon>Streptosporangiales</taxon>
        <taxon>Nocardiopsidaceae</taxon>
        <taxon>Streptomonospora</taxon>
    </lineage>
</organism>